<evidence type="ECO:0000256" key="5">
    <source>
        <dbReference type="ARBA" id="ARBA00022679"/>
    </source>
</evidence>
<feature type="domain" description="Polymerase/histidinol phosphatase N-terminal" evidence="11">
    <location>
        <begin position="9"/>
        <end position="76"/>
    </location>
</feature>
<dbReference type="Pfam" id="PF17657">
    <property type="entry name" value="DNA_pol3_finger"/>
    <property type="match status" value="1"/>
</dbReference>
<name>A0A2T6C4Q0_9BACL</name>
<dbReference type="EMBL" id="QBKR01000004">
    <property type="protein sequence ID" value="PTX63257.1"/>
    <property type="molecule type" value="Genomic_DNA"/>
</dbReference>
<dbReference type="InterPro" id="IPR004013">
    <property type="entry name" value="PHP_dom"/>
</dbReference>
<dbReference type="SMART" id="SM00481">
    <property type="entry name" value="POLIIIAc"/>
    <property type="match status" value="1"/>
</dbReference>
<keyword evidence="7" id="KW-0235">DNA replication</keyword>
<dbReference type="Gene3D" id="1.10.150.870">
    <property type="match status" value="1"/>
</dbReference>
<dbReference type="PANTHER" id="PTHR32294:SF0">
    <property type="entry name" value="DNA POLYMERASE III SUBUNIT ALPHA"/>
    <property type="match status" value="1"/>
</dbReference>
<keyword evidence="5" id="KW-0808">Transferase</keyword>
<dbReference type="InterPro" id="IPR029460">
    <property type="entry name" value="DNAPol_HHH"/>
</dbReference>
<dbReference type="AlphaFoldDB" id="A0A2T6C4Q0"/>
<dbReference type="CDD" id="cd04485">
    <property type="entry name" value="DnaE_OBF"/>
    <property type="match status" value="1"/>
</dbReference>
<dbReference type="EC" id="2.7.7.7" evidence="3"/>
<evidence type="ECO:0000256" key="6">
    <source>
        <dbReference type="ARBA" id="ARBA00022695"/>
    </source>
</evidence>
<evidence type="ECO:0000256" key="8">
    <source>
        <dbReference type="ARBA" id="ARBA00022932"/>
    </source>
</evidence>
<reference evidence="12 13" key="1">
    <citation type="submission" date="2018-04" db="EMBL/GenBank/DDBJ databases">
        <title>Genomic Encyclopedia of Archaeal and Bacterial Type Strains, Phase II (KMG-II): from individual species to whole genera.</title>
        <authorList>
            <person name="Goeker M."/>
        </authorList>
    </citation>
    <scope>NUCLEOTIDE SEQUENCE [LARGE SCALE GENOMIC DNA]</scope>
    <source>
        <strain evidence="12 13">DSM 45787</strain>
    </source>
</reference>
<dbReference type="Gene3D" id="2.40.50.140">
    <property type="entry name" value="Nucleic acid-binding proteins"/>
    <property type="match status" value="1"/>
</dbReference>
<dbReference type="InterPro" id="IPR012340">
    <property type="entry name" value="NA-bd_OB-fold"/>
</dbReference>
<protein>
    <recommendedName>
        <fullName evidence="4">DNA polymerase III subunit alpha</fullName>
        <ecNumber evidence="3">2.7.7.7</ecNumber>
    </recommendedName>
</protein>
<dbReference type="Pfam" id="PF14579">
    <property type="entry name" value="HHH_6"/>
    <property type="match status" value="1"/>
</dbReference>
<dbReference type="SUPFAM" id="SSF89550">
    <property type="entry name" value="PHP domain-like"/>
    <property type="match status" value="1"/>
</dbReference>
<evidence type="ECO:0000256" key="9">
    <source>
        <dbReference type="ARBA" id="ARBA00025611"/>
    </source>
</evidence>
<proteinExistence type="inferred from homology"/>
<dbReference type="NCBIfam" id="NF004226">
    <property type="entry name" value="PRK05673.1"/>
    <property type="match status" value="1"/>
</dbReference>
<organism evidence="12 13">
    <name type="scientific">Melghirimyces profundicolus</name>
    <dbReference type="NCBI Taxonomy" id="1242148"/>
    <lineage>
        <taxon>Bacteria</taxon>
        <taxon>Bacillati</taxon>
        <taxon>Bacillota</taxon>
        <taxon>Bacilli</taxon>
        <taxon>Bacillales</taxon>
        <taxon>Thermoactinomycetaceae</taxon>
        <taxon>Melghirimyces</taxon>
    </lineage>
</organism>
<dbReference type="NCBIfam" id="TIGR00594">
    <property type="entry name" value="polc"/>
    <property type="match status" value="1"/>
</dbReference>
<comment type="similarity">
    <text evidence="2">Belongs to the DNA polymerase type-C family. DnaE subfamily.</text>
</comment>
<evidence type="ECO:0000256" key="4">
    <source>
        <dbReference type="ARBA" id="ARBA00019114"/>
    </source>
</evidence>
<comment type="catalytic activity">
    <reaction evidence="10">
        <text>DNA(n) + a 2'-deoxyribonucleoside 5'-triphosphate = DNA(n+1) + diphosphate</text>
        <dbReference type="Rhea" id="RHEA:22508"/>
        <dbReference type="Rhea" id="RHEA-COMP:17339"/>
        <dbReference type="Rhea" id="RHEA-COMP:17340"/>
        <dbReference type="ChEBI" id="CHEBI:33019"/>
        <dbReference type="ChEBI" id="CHEBI:61560"/>
        <dbReference type="ChEBI" id="CHEBI:173112"/>
        <dbReference type="EC" id="2.7.7.7"/>
    </reaction>
</comment>
<keyword evidence="8" id="KW-0239">DNA-directed DNA polymerase</keyword>
<dbReference type="InterPro" id="IPR011708">
    <property type="entry name" value="DNA_pol3_alpha_NTPase_dom"/>
</dbReference>
<accession>A0A2T6C4Q0</accession>
<comment type="function">
    <text evidence="9">DNA polymerase III is a complex, multichain enzyme responsible for most of the replicative synthesis in bacteria. This DNA polymerase also exhibits 3' to 5' exonuclease activity. The alpha chain is the DNA polymerase.</text>
</comment>
<sequence length="1166" mass="133214">MKTMNGSFVHLHVHTEYSLLDGAARIDRLVARAKEAGFDSLAITDHGAMYGVIPFYQACKKAGIHPVIGCEVYLTSGRLEERPSPRENRIHHLLLLAETEEGYRNLMKIVTQAHLEGFHYKPRVDKELLRRHHRGLIATSACLAGEIPQAILEDNFGKARRLAEEYREIFGEGNFFLELQDHGIPEQQKVNRHLISLARERNLPLVATNDLHYVDREDHEMQDCLLCIGTNRKLDEEDRMRFPADEFYLKSAREMERLFAHVPEAVENTRRIARRCRVEIPLGGRLLPRFPVPEGHTAASYLRAQCLAGAKERYGSLSGEVKERLDYELSVIGNMGFSDYFLIVWDFVRFAREEGIAVGPGRGSAAGSLVSYVLRITDIDPIRHKLLFERFLNPERVSMPDIDIDFNYERRDEVIEYVTRKYGPDRVAQIITFGTMAPRAAVRDVGRVMGLPYAEVDQVAKMIPAGPDMNLKRVMGEGSELEKKVRENPRIARLMETVRKVEGFPRHTSTHAAGVVISESELTDHVPLERGSEGIRLTQYPMEALEEIGLLKADFLGLRNLTVIERTIESVRKTEGRDIDFNGSVYDDPATYRMLSKGDTTGVFQLESAGMRKVLRDLKPSCFEDLTAVLALYRPGPMEQIPRFIRAKHGREAVNYPHPDLEPILKDTYGIIVYQEQIMQIAARMAGFSLGQADILRRAVSKKKREVLNEQREAFVAGCVNQGYSEETGRKVYDLIVRFADYGFNRSHSAAYAVLAYQTAYLKANWPLQFMASLLTTVMGSHGKMAEYIEDCRQNGIRVFHPDVNESERQFAVREGGIRMGLAAVKNVGTHAITSILEQRKEGPYRDLFDFCRRVDLRTCNRRVIESLIQCGAMDSLPGHRARLLAMLDEAMEQGGDYQRRRSENQLKLFDEVGKRSSTRFSYDGVKPFNRRETLEMERELLGLYLSGHPLDEFRDTIATRVSHTLESLEECREEERVSVAGLIREVKAITTRKGEPMAFVTLEDYSRQVEVVVFPRTLRQYRTLLQTDRAIRVSGRVNRHENGAKLLADTVEDLKRLSVEFSGKQQTDRIKEVDPSQPQVVYIRIPPDREGPERLGRLKRVLLSGRGETPVRLYYDRTRRVMELPVDKYGIRVTEELKRQVEEIMGAHSFHVKASLTRTRDARET</sequence>
<evidence type="ECO:0000256" key="7">
    <source>
        <dbReference type="ARBA" id="ARBA00022705"/>
    </source>
</evidence>
<keyword evidence="13" id="KW-1185">Reference proteome</keyword>
<dbReference type="InterPro" id="IPR041931">
    <property type="entry name" value="DNA_pol3_alpha_thumb_dom"/>
</dbReference>
<dbReference type="InterPro" id="IPR003141">
    <property type="entry name" value="Pol/His_phosphatase_N"/>
</dbReference>
<dbReference type="GO" id="GO:0005737">
    <property type="term" value="C:cytoplasm"/>
    <property type="evidence" value="ECO:0007669"/>
    <property type="project" value="UniProtKB-SubCell"/>
</dbReference>
<dbReference type="CDD" id="cd12113">
    <property type="entry name" value="PHP_PolIIIA_DnaE3"/>
    <property type="match status" value="1"/>
</dbReference>
<evidence type="ECO:0000313" key="13">
    <source>
        <dbReference type="Proteomes" id="UP000244240"/>
    </source>
</evidence>
<dbReference type="GO" id="GO:0003887">
    <property type="term" value="F:DNA-directed DNA polymerase activity"/>
    <property type="evidence" value="ECO:0007669"/>
    <property type="project" value="UniProtKB-KW"/>
</dbReference>
<dbReference type="InterPro" id="IPR040982">
    <property type="entry name" value="DNA_pol3_finger"/>
</dbReference>
<dbReference type="InterPro" id="IPR004365">
    <property type="entry name" value="NA-bd_OB_tRNA"/>
</dbReference>
<dbReference type="GO" id="GO:0006260">
    <property type="term" value="P:DNA replication"/>
    <property type="evidence" value="ECO:0007669"/>
    <property type="project" value="UniProtKB-KW"/>
</dbReference>
<dbReference type="Pfam" id="PF01336">
    <property type="entry name" value="tRNA_anti-codon"/>
    <property type="match status" value="1"/>
</dbReference>
<evidence type="ECO:0000313" key="12">
    <source>
        <dbReference type="EMBL" id="PTX63257.1"/>
    </source>
</evidence>
<evidence type="ECO:0000256" key="3">
    <source>
        <dbReference type="ARBA" id="ARBA00012417"/>
    </source>
</evidence>
<keyword evidence="6" id="KW-0548">Nucleotidyltransferase</keyword>
<evidence type="ECO:0000256" key="10">
    <source>
        <dbReference type="ARBA" id="ARBA00049244"/>
    </source>
</evidence>
<evidence type="ECO:0000259" key="11">
    <source>
        <dbReference type="SMART" id="SM00481"/>
    </source>
</evidence>
<comment type="caution">
    <text evidence="12">The sequence shown here is derived from an EMBL/GenBank/DDBJ whole genome shotgun (WGS) entry which is preliminary data.</text>
</comment>
<dbReference type="PANTHER" id="PTHR32294">
    <property type="entry name" value="DNA POLYMERASE III SUBUNIT ALPHA"/>
    <property type="match status" value="1"/>
</dbReference>
<dbReference type="Pfam" id="PF02811">
    <property type="entry name" value="PHP"/>
    <property type="match status" value="1"/>
</dbReference>
<dbReference type="InterPro" id="IPR016195">
    <property type="entry name" value="Pol/histidinol_Pase-like"/>
</dbReference>
<comment type="subcellular location">
    <subcellularLocation>
        <location evidence="1">Cytoplasm</location>
    </subcellularLocation>
</comment>
<dbReference type="Gene3D" id="3.20.20.140">
    <property type="entry name" value="Metal-dependent hydrolases"/>
    <property type="match status" value="1"/>
</dbReference>
<dbReference type="InterPro" id="IPR004805">
    <property type="entry name" value="DnaE2/DnaE/PolC"/>
</dbReference>
<dbReference type="GO" id="GO:0003676">
    <property type="term" value="F:nucleic acid binding"/>
    <property type="evidence" value="ECO:0007669"/>
    <property type="project" value="InterPro"/>
</dbReference>
<dbReference type="NCBIfam" id="NF005298">
    <property type="entry name" value="PRK06826.1"/>
    <property type="match status" value="1"/>
</dbReference>
<dbReference type="Gene3D" id="1.10.10.1600">
    <property type="entry name" value="Bacterial DNA polymerase III alpha subunit, thumb domain"/>
    <property type="match status" value="1"/>
</dbReference>
<dbReference type="Pfam" id="PF07733">
    <property type="entry name" value="DNA_pol3_alpha"/>
    <property type="match status" value="1"/>
</dbReference>
<gene>
    <name evidence="12" type="ORF">C8P63_104102</name>
</gene>
<dbReference type="Proteomes" id="UP000244240">
    <property type="component" value="Unassembled WGS sequence"/>
</dbReference>
<evidence type="ECO:0000256" key="1">
    <source>
        <dbReference type="ARBA" id="ARBA00004496"/>
    </source>
</evidence>
<dbReference type="GO" id="GO:0008408">
    <property type="term" value="F:3'-5' exonuclease activity"/>
    <property type="evidence" value="ECO:0007669"/>
    <property type="project" value="InterPro"/>
</dbReference>
<evidence type="ECO:0000256" key="2">
    <source>
        <dbReference type="ARBA" id="ARBA00009496"/>
    </source>
</evidence>